<evidence type="ECO:0000313" key="3">
    <source>
        <dbReference type="Proteomes" id="UP000008312"/>
    </source>
</evidence>
<dbReference type="InParanoid" id="D8LWJ7"/>
<feature type="compositionally biased region" description="Polar residues" evidence="1">
    <location>
        <begin position="141"/>
        <end position="150"/>
    </location>
</feature>
<dbReference type="EMBL" id="FN668638">
    <property type="protein sequence ID" value="CBK20186.2"/>
    <property type="molecule type" value="Genomic_DNA"/>
</dbReference>
<evidence type="ECO:0000256" key="1">
    <source>
        <dbReference type="SAM" id="MobiDB-lite"/>
    </source>
</evidence>
<reference evidence="2" key="1">
    <citation type="submission" date="2010-02" db="EMBL/GenBank/DDBJ databases">
        <title>Sequencing and annotation of the Blastocystis hominis genome.</title>
        <authorList>
            <person name="Wincker P."/>
        </authorList>
    </citation>
    <scope>NUCLEOTIDE SEQUENCE</scope>
    <source>
        <strain evidence="2">Singapore isolate B</strain>
    </source>
</reference>
<keyword evidence="3" id="KW-1185">Reference proteome</keyword>
<proteinExistence type="predicted"/>
<dbReference type="AlphaFoldDB" id="D8LWJ7"/>
<gene>
    <name evidence="2" type="ORF">GSBLH_T00006081001</name>
</gene>
<feature type="compositionally biased region" description="Low complexity" evidence="1">
    <location>
        <begin position="114"/>
        <end position="139"/>
    </location>
</feature>
<accession>D8LWJ7</accession>
<feature type="compositionally biased region" description="Low complexity" evidence="1">
    <location>
        <begin position="62"/>
        <end position="71"/>
    </location>
</feature>
<sequence length="183" mass="19470">MSHNQGRRNERDAFSKQPPRNPHHVYRQKHSLGHNRAVPYVSEQATVPEKSIEPQAKPTDLPPANSAAAQPSNPPANPVDTTALPTNPERSHPSGGRRMASSAPKSAKPEKAGKSAPSVQSPKSSQPSQPLPKKSSKASTLPKSSESQRAAKNEAAVAPKPSNAQETTAEQPVKPAKPAKESR</sequence>
<feature type="region of interest" description="Disordered" evidence="1">
    <location>
        <begin position="1"/>
        <end position="183"/>
    </location>
</feature>
<protein>
    <submittedName>
        <fullName evidence="2">Uncharacterized protein</fullName>
    </submittedName>
</protein>
<feature type="compositionally biased region" description="Basic residues" evidence="1">
    <location>
        <begin position="21"/>
        <end position="33"/>
    </location>
</feature>
<organism evidence="2">
    <name type="scientific">Blastocystis hominis</name>
    <dbReference type="NCBI Taxonomy" id="12968"/>
    <lineage>
        <taxon>Eukaryota</taxon>
        <taxon>Sar</taxon>
        <taxon>Stramenopiles</taxon>
        <taxon>Bigyra</taxon>
        <taxon>Opalozoa</taxon>
        <taxon>Opalinata</taxon>
        <taxon>Blastocystidae</taxon>
        <taxon>Blastocystis</taxon>
    </lineage>
</organism>
<dbReference type="Proteomes" id="UP000008312">
    <property type="component" value="Unassembled WGS sequence"/>
</dbReference>
<name>D8LWJ7_BLAHO</name>
<evidence type="ECO:0000313" key="2">
    <source>
        <dbReference type="EMBL" id="CBK20186.2"/>
    </source>
</evidence>
<dbReference type="GeneID" id="24922206"/>
<dbReference type="RefSeq" id="XP_012894234.1">
    <property type="nucleotide sequence ID" value="XM_013038780.1"/>
</dbReference>